<dbReference type="Proteomes" id="UP000751190">
    <property type="component" value="Unassembled WGS sequence"/>
</dbReference>
<keyword evidence="3" id="KW-1185">Reference proteome</keyword>
<keyword evidence="1" id="KW-0732">Signal</keyword>
<comment type="caution">
    <text evidence="2">The sequence shown here is derived from an EMBL/GenBank/DDBJ whole genome shotgun (WGS) entry which is preliminary data.</text>
</comment>
<feature type="chain" id="PRO_5035189116" description="Phospholipase B-like" evidence="1">
    <location>
        <begin position="23"/>
        <end position="650"/>
    </location>
</feature>
<organism evidence="2 3">
    <name type="scientific">Diacronema lutheri</name>
    <name type="common">Unicellular marine alga</name>
    <name type="synonym">Monochrysis lutheri</name>
    <dbReference type="NCBI Taxonomy" id="2081491"/>
    <lineage>
        <taxon>Eukaryota</taxon>
        <taxon>Haptista</taxon>
        <taxon>Haptophyta</taxon>
        <taxon>Pavlovophyceae</taxon>
        <taxon>Pavlovales</taxon>
        <taxon>Pavlovaceae</taxon>
        <taxon>Diacronema</taxon>
    </lineage>
</organism>
<evidence type="ECO:0000313" key="2">
    <source>
        <dbReference type="EMBL" id="KAG8463556.1"/>
    </source>
</evidence>
<evidence type="ECO:0000313" key="3">
    <source>
        <dbReference type="Proteomes" id="UP000751190"/>
    </source>
</evidence>
<name>A0A8J5X8G6_DIALT</name>
<dbReference type="AlphaFoldDB" id="A0A8J5X8G6"/>
<evidence type="ECO:0000256" key="1">
    <source>
        <dbReference type="SAM" id="SignalP"/>
    </source>
</evidence>
<dbReference type="Gene3D" id="3.40.1090.10">
    <property type="entry name" value="Cytosolic phospholipase A2 catalytic domain"/>
    <property type="match status" value="1"/>
</dbReference>
<sequence length="650" mass="67689">MRLALLVAALVSTLVAVGVLLAAQHNGTGNRENSRDAAAGVNGSGERLSADVGAFFSENAEQVFGTASHELASLVDKLGLDADVDAGARNCSAIIARAKTVNTNTAETLKTAVDVSSSYSLRDFFGGCTGSACTGMPVGIAHSGGGWKALAQHMGVARGIIDQKLAQPEVIASNSGGTWFVALLAYSSRFFAAVQSPTDASGSNSIGKAYKDFMAAYATLLGPGDDAVDLRLNEKGWLKKLLELLGQLDLMRKYGVSWASFIHAMFDAYQPGFAAGEASRPTNPLLRGKSALAFEVALDPGAFLDGMNGNSAEDFLVGKVALQVTSSTPSDVVHAALPFYYVTGAEGAGVLVPLAQPDSVFMVGPLPPMRAPLRSALPPVPSTVASISAGSSAASGMVGSQVLLQQAVDYRACTSDALFALNDDREAWPIVGVQNLAPCANGSPLTCNFPSGRMLDGWYTDNLALTATLAKLQHEHPSAREFRLVASWANTCLGNLTLHDCAKDDRSLEQLFANLPIAPSGAKYPSQPGELYTEVFPGPTLGTRRFSAQVFAEALPQEWQAHGPSRFRTLTLNVTTVDNAPFGIKGGTRVTLLVLAGDFGSTCPTTITPIVDHAAVIACAGLADGMRAFLAGMDPDAPIGSYETGAIASP</sequence>
<evidence type="ECO:0008006" key="4">
    <source>
        <dbReference type="Google" id="ProtNLM"/>
    </source>
</evidence>
<gene>
    <name evidence="2" type="ORF">KFE25_003829</name>
</gene>
<feature type="signal peptide" evidence="1">
    <location>
        <begin position="1"/>
        <end position="22"/>
    </location>
</feature>
<reference evidence="2" key="1">
    <citation type="submission" date="2021-05" db="EMBL/GenBank/DDBJ databases">
        <title>The genome of the haptophyte Pavlova lutheri (Diacronema luteri, Pavlovales) - a model for lipid biosynthesis in eukaryotic algae.</title>
        <authorList>
            <person name="Hulatt C.J."/>
            <person name="Posewitz M.C."/>
        </authorList>
    </citation>
    <scope>NUCLEOTIDE SEQUENCE</scope>
    <source>
        <strain evidence="2">NIVA-4/92</strain>
    </source>
</reference>
<dbReference type="SUPFAM" id="SSF52151">
    <property type="entry name" value="FabD/lysophospholipase-like"/>
    <property type="match status" value="1"/>
</dbReference>
<dbReference type="InterPro" id="IPR016035">
    <property type="entry name" value="Acyl_Trfase/lysoPLipase"/>
</dbReference>
<dbReference type="OrthoDB" id="10533999at2759"/>
<protein>
    <recommendedName>
        <fullName evidence="4">Phospholipase B-like</fullName>
    </recommendedName>
</protein>
<dbReference type="EMBL" id="JAGTXO010000015">
    <property type="protein sequence ID" value="KAG8463556.1"/>
    <property type="molecule type" value="Genomic_DNA"/>
</dbReference>
<accession>A0A8J5X8G6</accession>
<proteinExistence type="predicted"/>